<keyword evidence="2" id="KW-0378">Hydrolase</keyword>
<evidence type="ECO:0000256" key="2">
    <source>
        <dbReference type="ARBA" id="ARBA00023295"/>
    </source>
</evidence>
<gene>
    <name evidence="6" type="ORF">Aau02nite_06330</name>
</gene>
<dbReference type="EMBL" id="BOQL01000006">
    <property type="protein sequence ID" value="GIM63791.1"/>
    <property type="molecule type" value="Genomic_DNA"/>
</dbReference>
<dbReference type="AlphaFoldDB" id="A0A919S573"/>
<sequence>MNPLAVLLVLTTGAVLAPATAAQAAPAAPVASFARLGHWPAGYVGSITIRNDSAAAVEGWRVEFDLAGTSVTSSYSGVFTRTGDHYVVTNETWNARLAPGSSTTFGWVASGQGTPVNCTLNGADCAGAPADHTAPGRPGPLAFDVSSGLTITWAPSADDRGPVEYEVHESGQPRATVIEPRYVYSTGGTLPPRIYIFSVRAVDAAGNVSPWAFRSVGQIWRGDEIPAAPTAPRVDTPTAGLLRLSWTAPEAQSPFVTAPVAGYEVLLDGTPVGQVGGTSMTIPAPAPGPHTFRVRTLNAVDNFSAVVELAHPG</sequence>
<keyword evidence="3" id="KW-0624">Polysaccharide degradation</keyword>
<dbReference type="Gene3D" id="2.60.40.290">
    <property type="match status" value="1"/>
</dbReference>
<evidence type="ECO:0000259" key="5">
    <source>
        <dbReference type="PROSITE" id="PS51173"/>
    </source>
</evidence>
<feature type="chain" id="PRO_5037480049" description="CBM2 domain-containing protein" evidence="4">
    <location>
        <begin position="25"/>
        <end position="313"/>
    </location>
</feature>
<proteinExistence type="predicted"/>
<dbReference type="SUPFAM" id="SSF49265">
    <property type="entry name" value="Fibronectin type III"/>
    <property type="match status" value="1"/>
</dbReference>
<organism evidence="6 7">
    <name type="scientific">Actinoplanes auranticolor</name>
    <dbReference type="NCBI Taxonomy" id="47988"/>
    <lineage>
        <taxon>Bacteria</taxon>
        <taxon>Bacillati</taxon>
        <taxon>Actinomycetota</taxon>
        <taxon>Actinomycetes</taxon>
        <taxon>Micromonosporales</taxon>
        <taxon>Micromonosporaceae</taxon>
        <taxon>Actinoplanes</taxon>
    </lineage>
</organism>
<dbReference type="PROSITE" id="PS51173">
    <property type="entry name" value="CBM2"/>
    <property type="match status" value="1"/>
</dbReference>
<accession>A0A919S573</accession>
<protein>
    <recommendedName>
        <fullName evidence="5">CBM2 domain-containing protein</fullName>
    </recommendedName>
</protein>
<name>A0A919S573_9ACTN</name>
<dbReference type="InterPro" id="IPR008965">
    <property type="entry name" value="CBM2/CBM3_carb-bd_dom_sf"/>
</dbReference>
<dbReference type="GO" id="GO:0004553">
    <property type="term" value="F:hydrolase activity, hydrolyzing O-glycosyl compounds"/>
    <property type="evidence" value="ECO:0007669"/>
    <property type="project" value="InterPro"/>
</dbReference>
<dbReference type="InterPro" id="IPR012291">
    <property type="entry name" value="CBM2_carb-bd_dom_sf"/>
</dbReference>
<feature type="domain" description="CBM2" evidence="5">
    <location>
        <begin position="22"/>
        <end position="128"/>
    </location>
</feature>
<dbReference type="InterPro" id="IPR003961">
    <property type="entry name" value="FN3_dom"/>
</dbReference>
<dbReference type="InterPro" id="IPR036116">
    <property type="entry name" value="FN3_sf"/>
</dbReference>
<evidence type="ECO:0000313" key="6">
    <source>
        <dbReference type="EMBL" id="GIM63791.1"/>
    </source>
</evidence>
<keyword evidence="7" id="KW-1185">Reference proteome</keyword>
<evidence type="ECO:0000256" key="4">
    <source>
        <dbReference type="SAM" id="SignalP"/>
    </source>
</evidence>
<keyword evidence="2" id="KW-0326">Glycosidase</keyword>
<comment type="caution">
    <text evidence="6">The sequence shown here is derived from an EMBL/GenBank/DDBJ whole genome shotgun (WGS) entry which is preliminary data.</text>
</comment>
<dbReference type="InterPro" id="IPR001919">
    <property type="entry name" value="CBD2"/>
</dbReference>
<dbReference type="GO" id="GO:0000272">
    <property type="term" value="P:polysaccharide catabolic process"/>
    <property type="evidence" value="ECO:0007669"/>
    <property type="project" value="UniProtKB-KW"/>
</dbReference>
<keyword evidence="4" id="KW-0732">Signal</keyword>
<reference evidence="6" key="1">
    <citation type="submission" date="2021-03" db="EMBL/GenBank/DDBJ databases">
        <title>Whole genome shotgun sequence of Actinoplanes auranticolor NBRC 12245.</title>
        <authorList>
            <person name="Komaki H."/>
            <person name="Tamura T."/>
        </authorList>
    </citation>
    <scope>NUCLEOTIDE SEQUENCE</scope>
    <source>
        <strain evidence="6">NBRC 12245</strain>
    </source>
</reference>
<evidence type="ECO:0000256" key="1">
    <source>
        <dbReference type="ARBA" id="ARBA00023277"/>
    </source>
</evidence>
<dbReference type="SMART" id="SM00060">
    <property type="entry name" value="FN3"/>
    <property type="match status" value="2"/>
</dbReference>
<dbReference type="Proteomes" id="UP000681340">
    <property type="component" value="Unassembled WGS sequence"/>
</dbReference>
<dbReference type="CDD" id="cd00063">
    <property type="entry name" value="FN3"/>
    <property type="match status" value="1"/>
</dbReference>
<dbReference type="Pfam" id="PF00553">
    <property type="entry name" value="CBM_2"/>
    <property type="match status" value="1"/>
</dbReference>
<dbReference type="RefSeq" id="WP_212986777.1">
    <property type="nucleotide sequence ID" value="NZ_BAABEA010000051.1"/>
</dbReference>
<evidence type="ECO:0000313" key="7">
    <source>
        <dbReference type="Proteomes" id="UP000681340"/>
    </source>
</evidence>
<dbReference type="InterPro" id="IPR013783">
    <property type="entry name" value="Ig-like_fold"/>
</dbReference>
<dbReference type="SMART" id="SM00637">
    <property type="entry name" value="CBD_II"/>
    <property type="match status" value="1"/>
</dbReference>
<dbReference type="GO" id="GO:0030247">
    <property type="term" value="F:polysaccharide binding"/>
    <property type="evidence" value="ECO:0007669"/>
    <property type="project" value="UniProtKB-UniRule"/>
</dbReference>
<dbReference type="Gene3D" id="2.60.40.10">
    <property type="entry name" value="Immunoglobulins"/>
    <property type="match status" value="2"/>
</dbReference>
<feature type="signal peptide" evidence="4">
    <location>
        <begin position="1"/>
        <end position="24"/>
    </location>
</feature>
<evidence type="ECO:0000256" key="3">
    <source>
        <dbReference type="ARBA" id="ARBA00023326"/>
    </source>
</evidence>
<keyword evidence="1" id="KW-0119">Carbohydrate metabolism</keyword>
<dbReference type="SUPFAM" id="SSF49384">
    <property type="entry name" value="Carbohydrate-binding domain"/>
    <property type="match status" value="1"/>
</dbReference>